<feature type="compositionally biased region" description="Low complexity" evidence="1">
    <location>
        <begin position="607"/>
        <end position="623"/>
    </location>
</feature>
<feature type="compositionally biased region" description="Polar residues" evidence="1">
    <location>
        <begin position="723"/>
        <end position="745"/>
    </location>
</feature>
<dbReference type="eggNOG" id="ENOG502S3GF">
    <property type="taxonomic scope" value="Eukaryota"/>
</dbReference>
<feature type="region of interest" description="Disordered" evidence="1">
    <location>
        <begin position="685"/>
        <end position="865"/>
    </location>
</feature>
<feature type="compositionally biased region" description="Polar residues" evidence="1">
    <location>
        <begin position="353"/>
        <end position="369"/>
    </location>
</feature>
<gene>
    <name evidence="2" type="ORF">MELLADRAFT_85441</name>
</gene>
<dbReference type="InParanoid" id="F4RIQ0"/>
<evidence type="ECO:0000313" key="2">
    <source>
        <dbReference type="EMBL" id="EGG07793.1"/>
    </source>
</evidence>
<feature type="compositionally biased region" description="Low complexity" evidence="1">
    <location>
        <begin position="694"/>
        <end position="708"/>
    </location>
</feature>
<feature type="compositionally biased region" description="Polar residues" evidence="1">
    <location>
        <begin position="564"/>
        <end position="583"/>
    </location>
</feature>
<feature type="region of interest" description="Disordered" evidence="1">
    <location>
        <begin position="344"/>
        <end position="369"/>
    </location>
</feature>
<feature type="compositionally biased region" description="Basic and acidic residues" evidence="1">
    <location>
        <begin position="56"/>
        <end position="65"/>
    </location>
</feature>
<evidence type="ECO:0000313" key="3">
    <source>
        <dbReference type="Proteomes" id="UP000001072"/>
    </source>
</evidence>
<dbReference type="HOGENOM" id="CLU_265384_0_0_1"/>
<dbReference type="AlphaFoldDB" id="F4RIQ0"/>
<dbReference type="GeneID" id="18933849"/>
<feature type="compositionally biased region" description="Acidic residues" evidence="1">
    <location>
        <begin position="32"/>
        <end position="42"/>
    </location>
</feature>
<feature type="compositionally biased region" description="Basic and acidic residues" evidence="1">
    <location>
        <begin position="488"/>
        <end position="534"/>
    </location>
</feature>
<dbReference type="VEuPathDB" id="FungiDB:MELLADRAFT_85441"/>
<feature type="region of interest" description="Disordered" evidence="1">
    <location>
        <begin position="1182"/>
        <end position="1208"/>
    </location>
</feature>
<feature type="region of interest" description="Disordered" evidence="1">
    <location>
        <begin position="1067"/>
        <end position="1100"/>
    </location>
</feature>
<feature type="compositionally biased region" description="Polar residues" evidence="1">
    <location>
        <begin position="545"/>
        <end position="554"/>
    </location>
</feature>
<feature type="compositionally biased region" description="Low complexity" evidence="1">
    <location>
        <begin position="645"/>
        <end position="654"/>
    </location>
</feature>
<accession>F4RIQ0</accession>
<dbReference type="RefSeq" id="XP_007409125.1">
    <property type="nucleotide sequence ID" value="XM_007409063.1"/>
</dbReference>
<name>F4RIQ0_MELLP</name>
<feature type="compositionally biased region" description="Polar residues" evidence="1">
    <location>
        <begin position="465"/>
        <end position="484"/>
    </location>
</feature>
<dbReference type="Proteomes" id="UP000001072">
    <property type="component" value="Unassembled WGS sequence"/>
</dbReference>
<sequence>MAGSLPDLGELDSLYDPHEGSIMSQQLSDVDMSVEEADDEDNQQPIPMDAEPEQADDNKAEDITPSRRRYSHHFDGLSQAPQPPNRAAQEYLNRKQKSSLRPVVKEKPQSWPYPYSDLAAGATRGVFPMKPPSSLQLIPKDLTPTSPSPLSAIPAPHITGTRLDAIDEEDEPVNKGVSNQGMDVIETPNPMSEEYEMNEEYEKMDEQYKTQEEYKITEKYEVNKEYKQGIQGDNCDIPHTGPDGSAPKLNADPFHGGLSENQIRDLIPNDGCSTEPVAKGVNLDTINQDTRIKFPTIHPERVFNTDNRNSVRRGKQPEQRHTDHIISVRAGKQPEREDINQFLSKPVQHVHPTKTTSSNPASDCSSLSQTLDSTRSLGAHRNEGLHIFLSRTADSTQPRLGRHYSSRKRWWLASEDDYSLRDRDIRKHSRSPQASQQRICSPPPQVRFIDPTNSDSQRPEASHPLRTSCTNYQFRSQTGRQLNLQDPKGIDINEYEHGNKAEGRKSRETEPVYHAEPSRPESRDLPLFRPESPDPQRIPHPPEIDTSSSQQSKIRLQRREDDQNVCQTAQPVQLSRPLATSRSSGRHSPVVGPSRASLSGADQPVQSLRPPTTTSRSSGRHSPVAGPSRLSLGVSVRQNDQAVQSSRPLSTSRSSGRHSPAAGTSRVSLGVPPLHQHVSQIDQFIPSSIPSATPRSSGRHSPSVGSSRAPPGNILHHHVSRDQLYQTLRPSATSQTSKPSATSHSSRNHLPIAGPSRQSPQPNQIPSSSVTLHSLGRHLPIEGPSRPSPAPRHEPENQASDSEGLDHSEADDSDEPDDSSDGEHDLSEQRKYQNRRAARKFKEKKHRHQNSRMEKYARTQPEQPSQYDALSTSIHDYIKLLLGIQRKGQGQNTNRSFSDPPTNAECQAWEQRKLDKRLHIDKCVDNAVSKYIETHPNAKPNLILAVEADTAEEAISHMEPIVFASQIPTVIPNLKYSIPDLRTCEGALALAGFSRCALDWRSSMKTTWNEAVAALILQEWEKCYHRGGADKYTINSRKVTPENLHLILERWFETKKRKYVTQVNDEKALLDEENSPPSEGDSRNQNQNRQKKAKEIQDKSCRKRAQKRVCEFRLKAMNKYFPKEKRFYNIISEVSVHSEDEFDSFNERYRVALPWRSKDFVAFLGELDSLYKLLQKSARDRTTADKVLDRGDHREMESPQKEASYPPKGFPKSLIDQRYWVGLAKAEKVGLQLSLKDYNIQHLLQKALDWQTPDT</sequence>
<feature type="compositionally biased region" description="Basic residues" evidence="1">
    <location>
        <begin position="832"/>
        <end position="850"/>
    </location>
</feature>
<keyword evidence="3" id="KW-1185">Reference proteome</keyword>
<dbReference type="KEGG" id="mlr:MELLADRAFT_85441"/>
<proteinExistence type="predicted"/>
<feature type="region of interest" description="Disordered" evidence="1">
    <location>
        <begin position="1"/>
        <end position="114"/>
    </location>
</feature>
<reference evidence="3" key="1">
    <citation type="journal article" date="2011" name="Proc. Natl. Acad. Sci. U.S.A.">
        <title>Obligate biotrophy features unraveled by the genomic analysis of rust fungi.</title>
        <authorList>
            <person name="Duplessis S."/>
            <person name="Cuomo C.A."/>
            <person name="Lin Y.-C."/>
            <person name="Aerts A."/>
            <person name="Tisserant E."/>
            <person name="Veneault-Fourrey C."/>
            <person name="Joly D.L."/>
            <person name="Hacquard S."/>
            <person name="Amselem J."/>
            <person name="Cantarel B.L."/>
            <person name="Chiu R."/>
            <person name="Coutinho P.M."/>
            <person name="Feau N."/>
            <person name="Field M."/>
            <person name="Frey P."/>
            <person name="Gelhaye E."/>
            <person name="Goldberg J."/>
            <person name="Grabherr M.G."/>
            <person name="Kodira C.D."/>
            <person name="Kohler A."/>
            <person name="Kuees U."/>
            <person name="Lindquist E.A."/>
            <person name="Lucas S.M."/>
            <person name="Mago R."/>
            <person name="Mauceli E."/>
            <person name="Morin E."/>
            <person name="Murat C."/>
            <person name="Pangilinan J.L."/>
            <person name="Park R."/>
            <person name="Pearson M."/>
            <person name="Quesneville H."/>
            <person name="Rouhier N."/>
            <person name="Sakthikumar S."/>
            <person name="Salamov A.A."/>
            <person name="Schmutz J."/>
            <person name="Selles B."/>
            <person name="Shapiro H."/>
            <person name="Tanguay P."/>
            <person name="Tuskan G.A."/>
            <person name="Henrissat B."/>
            <person name="Van de Peer Y."/>
            <person name="Rouze P."/>
            <person name="Ellis J.G."/>
            <person name="Dodds P.N."/>
            <person name="Schein J.E."/>
            <person name="Zhong S."/>
            <person name="Hamelin R.C."/>
            <person name="Grigoriev I.V."/>
            <person name="Szabo L.J."/>
            <person name="Martin F."/>
        </authorList>
    </citation>
    <scope>NUCLEOTIDE SEQUENCE [LARGE SCALE GENOMIC DNA]</scope>
    <source>
        <strain evidence="3">98AG31 / pathotype 3-4-7</strain>
    </source>
</reference>
<feature type="compositionally biased region" description="Low complexity" evidence="1">
    <location>
        <begin position="755"/>
        <end position="769"/>
    </location>
</feature>
<dbReference type="EMBL" id="GL883103">
    <property type="protein sequence ID" value="EGG07793.1"/>
    <property type="molecule type" value="Genomic_DNA"/>
</dbReference>
<feature type="compositionally biased region" description="Acidic residues" evidence="1">
    <location>
        <begin position="811"/>
        <end position="820"/>
    </location>
</feature>
<feature type="compositionally biased region" description="Basic and acidic residues" evidence="1">
    <location>
        <begin position="1182"/>
        <end position="1200"/>
    </location>
</feature>
<feature type="compositionally biased region" description="Basic and acidic residues" evidence="1">
    <location>
        <begin position="821"/>
        <end position="831"/>
    </location>
</feature>
<feature type="region of interest" description="Disordered" evidence="1">
    <location>
        <begin position="137"/>
        <end position="156"/>
    </location>
</feature>
<feature type="region of interest" description="Disordered" evidence="1">
    <location>
        <begin position="166"/>
        <end position="190"/>
    </location>
</feature>
<protein>
    <submittedName>
        <fullName evidence="2">Uncharacterized protein</fullName>
    </submittedName>
</protein>
<evidence type="ECO:0000256" key="1">
    <source>
        <dbReference type="SAM" id="MobiDB-lite"/>
    </source>
</evidence>
<feature type="region of interest" description="Disordered" evidence="1">
    <location>
        <begin position="423"/>
        <end position="673"/>
    </location>
</feature>
<organism evidence="3">
    <name type="scientific">Melampsora larici-populina (strain 98AG31 / pathotype 3-4-7)</name>
    <name type="common">Poplar leaf rust fungus</name>
    <dbReference type="NCBI Taxonomy" id="747676"/>
    <lineage>
        <taxon>Eukaryota</taxon>
        <taxon>Fungi</taxon>
        <taxon>Dikarya</taxon>
        <taxon>Basidiomycota</taxon>
        <taxon>Pucciniomycotina</taxon>
        <taxon>Pucciniomycetes</taxon>
        <taxon>Pucciniales</taxon>
        <taxon>Melampsoraceae</taxon>
        <taxon>Melampsora</taxon>
    </lineage>
</organism>